<dbReference type="Proteomes" id="UP001141806">
    <property type="component" value="Unassembled WGS sequence"/>
</dbReference>
<keyword evidence="1" id="KW-0862">Zinc</keyword>
<dbReference type="InterPro" id="IPR052079">
    <property type="entry name" value="E3_ligase/Copine_domain"/>
</dbReference>
<evidence type="ECO:0000313" key="3">
    <source>
        <dbReference type="EMBL" id="KAJ4981674.1"/>
    </source>
</evidence>
<evidence type="ECO:0000313" key="4">
    <source>
        <dbReference type="Proteomes" id="UP001141806"/>
    </source>
</evidence>
<dbReference type="SUPFAM" id="SSF53300">
    <property type="entry name" value="vWA-like"/>
    <property type="match status" value="1"/>
</dbReference>
<dbReference type="GO" id="GO:0004842">
    <property type="term" value="F:ubiquitin-protein transferase activity"/>
    <property type="evidence" value="ECO:0007669"/>
    <property type="project" value="TreeGrafter"/>
</dbReference>
<dbReference type="GO" id="GO:0005634">
    <property type="term" value="C:nucleus"/>
    <property type="evidence" value="ECO:0007669"/>
    <property type="project" value="TreeGrafter"/>
</dbReference>
<protein>
    <recommendedName>
        <fullName evidence="2">RING-type domain-containing protein</fullName>
    </recommendedName>
</protein>
<accession>A0A9Q0R3G8</accession>
<dbReference type="EMBL" id="JAMYWD010000001">
    <property type="protein sequence ID" value="KAJ4981674.1"/>
    <property type="molecule type" value="Genomic_DNA"/>
</dbReference>
<dbReference type="PANTHER" id="PTHR45751">
    <property type="entry name" value="COPINE FAMILY PROTEIN 1"/>
    <property type="match status" value="1"/>
</dbReference>
<name>A0A9Q0R3G8_9MAGN</name>
<dbReference type="InterPro" id="IPR001841">
    <property type="entry name" value="Znf_RING"/>
</dbReference>
<keyword evidence="1" id="KW-0479">Metal-binding</keyword>
<dbReference type="GO" id="GO:0016567">
    <property type="term" value="P:protein ubiquitination"/>
    <property type="evidence" value="ECO:0007669"/>
    <property type="project" value="TreeGrafter"/>
</dbReference>
<comment type="caution">
    <text evidence="3">The sequence shown here is derived from an EMBL/GenBank/DDBJ whole genome shotgun (WGS) entry which is preliminary data.</text>
</comment>
<dbReference type="OrthoDB" id="5855668at2759"/>
<dbReference type="AlphaFoldDB" id="A0A9Q0R3G8"/>
<dbReference type="InterPro" id="IPR010734">
    <property type="entry name" value="Copine_C"/>
</dbReference>
<dbReference type="SMART" id="SM00327">
    <property type="entry name" value="VWA"/>
    <property type="match status" value="1"/>
</dbReference>
<reference evidence="3" key="1">
    <citation type="journal article" date="2023" name="Plant J.">
        <title>The genome of the king protea, Protea cynaroides.</title>
        <authorList>
            <person name="Chang J."/>
            <person name="Duong T.A."/>
            <person name="Schoeman C."/>
            <person name="Ma X."/>
            <person name="Roodt D."/>
            <person name="Barker N."/>
            <person name="Li Z."/>
            <person name="Van de Peer Y."/>
            <person name="Mizrachi E."/>
        </authorList>
    </citation>
    <scope>NUCLEOTIDE SEQUENCE</scope>
    <source>
        <tissue evidence="3">Young leaves</tissue>
    </source>
</reference>
<gene>
    <name evidence="3" type="ORF">NE237_032511</name>
</gene>
<dbReference type="PROSITE" id="PS50089">
    <property type="entry name" value="ZF_RING_2"/>
    <property type="match status" value="1"/>
</dbReference>
<keyword evidence="1" id="KW-0863">Zinc-finger</keyword>
<sequence>MGAKQSNTHRNVNKGAYQLHKAPATVESGKGVPSAPCNPNASFNYGPSSIPTSSPYPSSARNFMEPDTRSKLHRRYTRIADDYNSLEQVTDALAQAGLESSNLIVGIDFTKSNEWTGARSFNRRSLHHLGDTPNPYEQAINIIGRTLSDFDEDNLIPCFGFGDASTHDQEVFSFYPDNSPCNGFEEALLRYRELVPCLRLAGPTSFAPIIESAVGIVENSGGQYHVLMIIADGQVTRSVDTENGQLSPQEQDTINAIVKASEYPLSIVVVGVGDGPWDLMRQFDDNIPSRAFDNFQFVNFTELMSRNIPNTKKEAEFALAALMEIPSQYQATIELQLLSHRRGTPGGRIPLPPPDYFSVNSSLKYSRPSSFEHGVGYHHRAYATPSEHPCNNQMCPVCSCAAKDLAFGCGHQTCYECGKDMPLCPICRIHISTRIKLY</sequence>
<dbReference type="InterPro" id="IPR013083">
    <property type="entry name" value="Znf_RING/FYVE/PHD"/>
</dbReference>
<dbReference type="InterPro" id="IPR036465">
    <property type="entry name" value="vWFA_dom_sf"/>
</dbReference>
<dbReference type="Pfam" id="PF07002">
    <property type="entry name" value="Copine"/>
    <property type="match status" value="1"/>
</dbReference>
<proteinExistence type="predicted"/>
<dbReference type="Gene3D" id="3.30.40.10">
    <property type="entry name" value="Zinc/RING finger domain, C3HC4 (zinc finger)"/>
    <property type="match status" value="1"/>
</dbReference>
<evidence type="ECO:0000259" key="2">
    <source>
        <dbReference type="PROSITE" id="PS50089"/>
    </source>
</evidence>
<dbReference type="InterPro" id="IPR002035">
    <property type="entry name" value="VWF_A"/>
</dbReference>
<evidence type="ECO:0000256" key="1">
    <source>
        <dbReference type="PROSITE-ProRule" id="PRU00175"/>
    </source>
</evidence>
<feature type="domain" description="RING-type" evidence="2">
    <location>
        <begin position="395"/>
        <end position="428"/>
    </location>
</feature>
<keyword evidence="4" id="KW-1185">Reference proteome</keyword>
<organism evidence="3 4">
    <name type="scientific">Protea cynaroides</name>
    <dbReference type="NCBI Taxonomy" id="273540"/>
    <lineage>
        <taxon>Eukaryota</taxon>
        <taxon>Viridiplantae</taxon>
        <taxon>Streptophyta</taxon>
        <taxon>Embryophyta</taxon>
        <taxon>Tracheophyta</taxon>
        <taxon>Spermatophyta</taxon>
        <taxon>Magnoliopsida</taxon>
        <taxon>Proteales</taxon>
        <taxon>Proteaceae</taxon>
        <taxon>Protea</taxon>
    </lineage>
</organism>
<dbReference type="GO" id="GO:0008270">
    <property type="term" value="F:zinc ion binding"/>
    <property type="evidence" value="ECO:0007669"/>
    <property type="project" value="UniProtKB-KW"/>
</dbReference>
<dbReference type="PANTHER" id="PTHR45751:SF51">
    <property type="entry name" value="OS06G0608800 PROTEIN"/>
    <property type="match status" value="1"/>
</dbReference>